<reference evidence="2 3" key="2">
    <citation type="journal article" date="2019" name="G3 (Bethesda)">
        <title>Hybrid Assembly of the Genome of the Entomopathogenic Nematode Steinernema carpocapsae Identifies the X-Chromosome.</title>
        <authorList>
            <person name="Serra L."/>
            <person name="Macchietto M."/>
            <person name="Macias-Munoz A."/>
            <person name="McGill C.J."/>
            <person name="Rodriguez I.M."/>
            <person name="Rodriguez B."/>
            <person name="Murad R."/>
            <person name="Mortazavi A."/>
        </authorList>
    </citation>
    <scope>NUCLEOTIDE SEQUENCE [LARGE SCALE GENOMIC DNA]</scope>
    <source>
        <strain evidence="2 3">ALL</strain>
    </source>
</reference>
<feature type="region of interest" description="Disordered" evidence="1">
    <location>
        <begin position="46"/>
        <end position="68"/>
    </location>
</feature>
<name>A0A4U5M5N7_STECR</name>
<accession>A0A4U5M5N7</accession>
<evidence type="ECO:0000313" key="3">
    <source>
        <dbReference type="Proteomes" id="UP000298663"/>
    </source>
</evidence>
<dbReference type="AlphaFoldDB" id="A0A4U5M5N7"/>
<evidence type="ECO:0000313" key="2">
    <source>
        <dbReference type="EMBL" id="TKR64179.1"/>
    </source>
</evidence>
<evidence type="ECO:0000256" key="1">
    <source>
        <dbReference type="SAM" id="MobiDB-lite"/>
    </source>
</evidence>
<proteinExistence type="predicted"/>
<dbReference type="Proteomes" id="UP000298663">
    <property type="component" value="Unassembled WGS sequence"/>
</dbReference>
<keyword evidence="3" id="KW-1185">Reference proteome</keyword>
<organism evidence="2 3">
    <name type="scientific">Steinernema carpocapsae</name>
    <name type="common">Entomopathogenic nematode</name>
    <dbReference type="NCBI Taxonomy" id="34508"/>
    <lineage>
        <taxon>Eukaryota</taxon>
        <taxon>Metazoa</taxon>
        <taxon>Ecdysozoa</taxon>
        <taxon>Nematoda</taxon>
        <taxon>Chromadorea</taxon>
        <taxon>Rhabditida</taxon>
        <taxon>Tylenchina</taxon>
        <taxon>Panagrolaimomorpha</taxon>
        <taxon>Strongyloidoidea</taxon>
        <taxon>Steinernematidae</taxon>
        <taxon>Steinernema</taxon>
    </lineage>
</organism>
<gene>
    <name evidence="2" type="ORF">L596_024759</name>
</gene>
<sequence>MHFTVQECLGFQNRPLAFSAWSARAPNFSLQTPYLARQKSLRTDIHAGARLEPDPLSETRNRSVVRDE</sequence>
<reference evidence="2 3" key="1">
    <citation type="journal article" date="2015" name="Genome Biol.">
        <title>Comparative genomics of Steinernema reveals deeply conserved gene regulatory networks.</title>
        <authorList>
            <person name="Dillman A.R."/>
            <person name="Macchietto M."/>
            <person name="Porter C.F."/>
            <person name="Rogers A."/>
            <person name="Williams B."/>
            <person name="Antoshechkin I."/>
            <person name="Lee M.M."/>
            <person name="Goodwin Z."/>
            <person name="Lu X."/>
            <person name="Lewis E.E."/>
            <person name="Goodrich-Blair H."/>
            <person name="Stock S.P."/>
            <person name="Adams B.J."/>
            <person name="Sternberg P.W."/>
            <person name="Mortazavi A."/>
        </authorList>
    </citation>
    <scope>NUCLEOTIDE SEQUENCE [LARGE SCALE GENOMIC DNA]</scope>
    <source>
        <strain evidence="2 3">ALL</strain>
    </source>
</reference>
<comment type="caution">
    <text evidence="2">The sequence shown here is derived from an EMBL/GenBank/DDBJ whole genome shotgun (WGS) entry which is preliminary data.</text>
</comment>
<protein>
    <submittedName>
        <fullName evidence="2">Uncharacterized protein</fullName>
    </submittedName>
</protein>
<dbReference type="EMBL" id="AZBU02000009">
    <property type="protein sequence ID" value="TKR64179.1"/>
    <property type="molecule type" value="Genomic_DNA"/>
</dbReference>